<proteinExistence type="predicted"/>
<dbReference type="EMBL" id="JAZHXJ010000886">
    <property type="protein sequence ID" value="KAL1849145.1"/>
    <property type="molecule type" value="Genomic_DNA"/>
</dbReference>
<evidence type="ECO:0000313" key="1">
    <source>
        <dbReference type="EMBL" id="KAL1849145.1"/>
    </source>
</evidence>
<keyword evidence="2" id="KW-1185">Reference proteome</keyword>
<accession>A0ABR3VZL7</accession>
<comment type="caution">
    <text evidence="1">The sequence shown here is derived from an EMBL/GenBank/DDBJ whole genome shotgun (WGS) entry which is preliminary data.</text>
</comment>
<gene>
    <name evidence="1" type="ORF">VTK73DRAFT_9936</name>
</gene>
<name>A0ABR3VZL7_9PEZI</name>
<evidence type="ECO:0000313" key="2">
    <source>
        <dbReference type="Proteomes" id="UP001586593"/>
    </source>
</evidence>
<organism evidence="1 2">
    <name type="scientific">Phialemonium thermophilum</name>
    <dbReference type="NCBI Taxonomy" id="223376"/>
    <lineage>
        <taxon>Eukaryota</taxon>
        <taxon>Fungi</taxon>
        <taxon>Dikarya</taxon>
        <taxon>Ascomycota</taxon>
        <taxon>Pezizomycotina</taxon>
        <taxon>Sordariomycetes</taxon>
        <taxon>Sordariomycetidae</taxon>
        <taxon>Cephalothecales</taxon>
        <taxon>Cephalothecaceae</taxon>
        <taxon>Phialemonium</taxon>
    </lineage>
</organism>
<dbReference type="Proteomes" id="UP001586593">
    <property type="component" value="Unassembled WGS sequence"/>
</dbReference>
<sequence length="215" mass="23805">MVCHDGAHGTAQSRARSEACTSSRGYQYVLQDDLRIAGSLPFSNDRQSNPRNTNLRRAPLLLVRRASSQLVLGSQHLVLFFRRTVLGRTLADLSVSDRLLTLTGREKMRRQCGCSSPGSASSRAFWRLAAPGRATALPGRCTIPCSSDRTSCRPRRTRLSVLPSLFGRCAITGRDQVLHRVLRPRERARVYGEVSSEPSRALLQLFNLGGMVVAW</sequence>
<protein>
    <submittedName>
        <fullName evidence="1">Uncharacterized protein</fullName>
    </submittedName>
</protein>
<reference evidence="1 2" key="1">
    <citation type="journal article" date="2024" name="Commun. Biol.">
        <title>Comparative genomic analysis of thermophilic fungi reveals convergent evolutionary adaptations and gene losses.</title>
        <authorList>
            <person name="Steindorff A.S."/>
            <person name="Aguilar-Pontes M.V."/>
            <person name="Robinson A.J."/>
            <person name="Andreopoulos B."/>
            <person name="LaButti K."/>
            <person name="Kuo A."/>
            <person name="Mondo S."/>
            <person name="Riley R."/>
            <person name="Otillar R."/>
            <person name="Haridas S."/>
            <person name="Lipzen A."/>
            <person name="Grimwood J."/>
            <person name="Schmutz J."/>
            <person name="Clum A."/>
            <person name="Reid I.D."/>
            <person name="Moisan M.C."/>
            <person name="Butler G."/>
            <person name="Nguyen T.T.M."/>
            <person name="Dewar K."/>
            <person name="Conant G."/>
            <person name="Drula E."/>
            <person name="Henrissat B."/>
            <person name="Hansel C."/>
            <person name="Singer S."/>
            <person name="Hutchinson M.I."/>
            <person name="de Vries R.P."/>
            <person name="Natvig D.O."/>
            <person name="Powell A.J."/>
            <person name="Tsang A."/>
            <person name="Grigoriev I.V."/>
        </authorList>
    </citation>
    <scope>NUCLEOTIDE SEQUENCE [LARGE SCALE GENOMIC DNA]</scope>
    <source>
        <strain evidence="1 2">ATCC 24622</strain>
    </source>
</reference>